<gene>
    <name evidence="1" type="ORF">ACFFGT_05260</name>
</gene>
<proteinExistence type="predicted"/>
<dbReference type="Proteomes" id="UP001589828">
    <property type="component" value="Unassembled WGS sequence"/>
</dbReference>
<organism evidence="1 2">
    <name type="scientific">Mucilaginibacter angelicae</name>
    <dbReference type="NCBI Taxonomy" id="869718"/>
    <lineage>
        <taxon>Bacteria</taxon>
        <taxon>Pseudomonadati</taxon>
        <taxon>Bacteroidota</taxon>
        <taxon>Sphingobacteriia</taxon>
        <taxon>Sphingobacteriales</taxon>
        <taxon>Sphingobacteriaceae</taxon>
        <taxon>Mucilaginibacter</taxon>
    </lineage>
</organism>
<evidence type="ECO:0008006" key="3">
    <source>
        <dbReference type="Google" id="ProtNLM"/>
    </source>
</evidence>
<evidence type="ECO:0000313" key="1">
    <source>
        <dbReference type="EMBL" id="MFC0513595.1"/>
    </source>
</evidence>
<reference evidence="1 2" key="1">
    <citation type="submission" date="2024-09" db="EMBL/GenBank/DDBJ databases">
        <authorList>
            <person name="Sun Q."/>
            <person name="Mori K."/>
        </authorList>
    </citation>
    <scope>NUCLEOTIDE SEQUENCE [LARGE SCALE GENOMIC DNA]</scope>
    <source>
        <strain evidence="1 2">NCAIM B.02415</strain>
    </source>
</reference>
<evidence type="ECO:0000313" key="2">
    <source>
        <dbReference type="Proteomes" id="UP001589828"/>
    </source>
</evidence>
<keyword evidence="2" id="KW-1185">Reference proteome</keyword>
<comment type="caution">
    <text evidence="1">The sequence shown here is derived from an EMBL/GenBank/DDBJ whole genome shotgun (WGS) entry which is preliminary data.</text>
</comment>
<dbReference type="RefSeq" id="WP_377021460.1">
    <property type="nucleotide sequence ID" value="NZ_JBHLTS010000017.1"/>
</dbReference>
<sequence>MKKEKLSLSGIKNVLSRAELKKIMAGSSNRCDYCGAGGYVCCACYFNGHLSLKGAYCHDTCAGFCQTGFDTQQLSCASCL</sequence>
<accession>A0ABV6L1R1</accession>
<dbReference type="EMBL" id="JBHLTS010000017">
    <property type="protein sequence ID" value="MFC0513595.1"/>
    <property type="molecule type" value="Genomic_DNA"/>
</dbReference>
<name>A0ABV6L1R1_9SPHI</name>
<protein>
    <recommendedName>
        <fullName evidence="3">Bacteriocin</fullName>
    </recommendedName>
</protein>